<protein>
    <recommendedName>
        <fullName evidence="3">Cupin 2 conserved barrel domain-containing protein</fullName>
    </recommendedName>
</protein>
<evidence type="ECO:0008006" key="3">
    <source>
        <dbReference type="Google" id="ProtNLM"/>
    </source>
</evidence>
<comment type="caution">
    <text evidence="1">The sequence shown here is derived from an EMBL/GenBank/DDBJ whole genome shotgun (WGS) entry which is preliminary data.</text>
</comment>
<dbReference type="InterPro" id="IPR014710">
    <property type="entry name" value="RmlC-like_jellyroll"/>
</dbReference>
<accession>A0A2T5LTY3</accession>
<dbReference type="AlphaFoldDB" id="A0A2T5LTY3"/>
<dbReference type="OrthoDB" id="5150427at2759"/>
<gene>
    <name evidence="1" type="ORF">P175DRAFT_0532691</name>
</gene>
<organism evidence="1 2">
    <name type="scientific">Aspergillus ochraceoroseus IBT 24754</name>
    <dbReference type="NCBI Taxonomy" id="1392256"/>
    <lineage>
        <taxon>Eukaryota</taxon>
        <taxon>Fungi</taxon>
        <taxon>Dikarya</taxon>
        <taxon>Ascomycota</taxon>
        <taxon>Pezizomycotina</taxon>
        <taxon>Eurotiomycetes</taxon>
        <taxon>Eurotiomycetidae</taxon>
        <taxon>Eurotiales</taxon>
        <taxon>Aspergillaceae</taxon>
        <taxon>Aspergillus</taxon>
        <taxon>Aspergillus subgen. Nidulantes</taxon>
    </lineage>
</organism>
<reference evidence="1 2" key="1">
    <citation type="journal article" date="2018" name="Proc. Natl. Acad. Sci. U.S.A.">
        <title>Linking secondary metabolites to gene clusters through genome sequencing of six diverse Aspergillus species.</title>
        <authorList>
            <person name="Kaerboelling I."/>
            <person name="Vesth T.C."/>
            <person name="Frisvad J.C."/>
            <person name="Nybo J.L."/>
            <person name="Theobald S."/>
            <person name="Kuo A."/>
            <person name="Bowyer P."/>
            <person name="Matsuda Y."/>
            <person name="Mondo S."/>
            <person name="Lyhne E.K."/>
            <person name="Kogle M.E."/>
            <person name="Clum A."/>
            <person name="Lipzen A."/>
            <person name="Salamov A."/>
            <person name="Ngan C.Y."/>
            <person name="Daum C."/>
            <person name="Chiniquy J."/>
            <person name="Barry K."/>
            <person name="LaButti K."/>
            <person name="Haridas S."/>
            <person name="Simmons B.A."/>
            <person name="Magnuson J.K."/>
            <person name="Mortensen U.H."/>
            <person name="Larsen T.O."/>
            <person name="Grigoriev I.V."/>
            <person name="Baker S.E."/>
            <person name="Andersen M.R."/>
        </authorList>
    </citation>
    <scope>NUCLEOTIDE SEQUENCE [LARGE SCALE GENOMIC DNA]</scope>
    <source>
        <strain evidence="1 2">IBT 24754</strain>
    </source>
</reference>
<evidence type="ECO:0000313" key="2">
    <source>
        <dbReference type="Proteomes" id="UP000244073"/>
    </source>
</evidence>
<dbReference type="EMBL" id="MSFN02000005">
    <property type="protein sequence ID" value="PTU19746.1"/>
    <property type="molecule type" value="Genomic_DNA"/>
</dbReference>
<dbReference type="SUPFAM" id="SSF51182">
    <property type="entry name" value="RmlC-like cupins"/>
    <property type="match status" value="1"/>
</dbReference>
<dbReference type="InterPro" id="IPR011051">
    <property type="entry name" value="RmlC_Cupin_sf"/>
</dbReference>
<dbReference type="RefSeq" id="XP_040751138.1">
    <property type="nucleotide sequence ID" value="XM_040899992.1"/>
</dbReference>
<evidence type="ECO:0000313" key="1">
    <source>
        <dbReference type="EMBL" id="PTU19746.1"/>
    </source>
</evidence>
<dbReference type="Gene3D" id="2.60.120.10">
    <property type="entry name" value="Jelly Rolls"/>
    <property type="match status" value="1"/>
</dbReference>
<dbReference type="GeneID" id="63816874"/>
<sequence>MPMITELIDSIPEASEISHLQHDENLFLQSSDPNDCPMSKDSAPLAAIHSRQDFVTMKFGPPRDIYGGNSLRLEWQQMDNRQPFYHRNGDAYEISYQVSGERTLITGLGSIKLHPGEFCLIPPSVTHDNYGRREVHILFYIFGPVEESGKITGIAELKPTPFDGWSPQMVTEMYNTGLGETGCDFTTSTLDEVLLTNGRLNNHPQSHLLLTARQPLGLNSEPEWVYKSPSVWIGGWRLEHSPGHVYYRHSLADAIQCQIRGKRLVVSQRGMILMEPGDFISIPRGCAYTSIISDESFHIQILTTNAVIEKAELSKTASEISLQFIQAAREKVSG</sequence>
<proteinExistence type="predicted"/>
<dbReference type="CDD" id="cd02208">
    <property type="entry name" value="cupin_RmlC-like"/>
    <property type="match status" value="1"/>
</dbReference>
<name>A0A2T5LTY3_9EURO</name>
<dbReference type="Proteomes" id="UP000244073">
    <property type="component" value="Unassembled WGS sequence"/>
</dbReference>
<dbReference type="VEuPathDB" id="FungiDB:P175DRAFT_0532691"/>